<dbReference type="AlphaFoldDB" id="A0AAQ3WSR5"/>
<dbReference type="GO" id="GO:0003735">
    <property type="term" value="F:structural constituent of ribosome"/>
    <property type="evidence" value="ECO:0007669"/>
    <property type="project" value="InterPro"/>
</dbReference>
<dbReference type="GO" id="GO:0005737">
    <property type="term" value="C:cytoplasm"/>
    <property type="evidence" value="ECO:0007669"/>
    <property type="project" value="UniProtKB-ARBA"/>
</dbReference>
<name>A0AAQ3WSR5_PASNO</name>
<dbReference type="Proteomes" id="UP001341281">
    <property type="component" value="Chromosome 04"/>
</dbReference>
<accession>A0AAQ3WSR5</accession>
<evidence type="ECO:0008006" key="5">
    <source>
        <dbReference type="Google" id="ProtNLM"/>
    </source>
</evidence>
<dbReference type="Pfam" id="PF01250">
    <property type="entry name" value="Ribosomal_S6"/>
    <property type="match status" value="1"/>
</dbReference>
<feature type="region of interest" description="Disordered" evidence="2">
    <location>
        <begin position="170"/>
        <end position="207"/>
    </location>
</feature>
<feature type="compositionally biased region" description="Basic and acidic residues" evidence="2">
    <location>
        <begin position="170"/>
        <end position="179"/>
    </location>
</feature>
<comment type="similarity">
    <text evidence="1">Belongs to the bacterial ribosomal protein bS6 family.</text>
</comment>
<dbReference type="CDD" id="cd15465">
    <property type="entry name" value="bS6_mito"/>
    <property type="match status" value="1"/>
</dbReference>
<dbReference type="FunFam" id="3.30.70.60:FF:000012">
    <property type="entry name" value="Translation elongation factor EF1B/ribosomal protein S6 family protein"/>
    <property type="match status" value="1"/>
</dbReference>
<gene>
    <name evidence="3" type="ORF">U9M48_021248</name>
</gene>
<evidence type="ECO:0000256" key="1">
    <source>
        <dbReference type="ARBA" id="ARBA00009512"/>
    </source>
</evidence>
<feature type="compositionally biased region" description="Acidic residues" evidence="2">
    <location>
        <begin position="180"/>
        <end position="207"/>
    </location>
</feature>
<feature type="region of interest" description="Disordered" evidence="2">
    <location>
        <begin position="1"/>
        <end position="46"/>
    </location>
</feature>
<dbReference type="InterPro" id="IPR000529">
    <property type="entry name" value="Ribosomal_bS6"/>
</dbReference>
<keyword evidence="4" id="KW-1185">Reference proteome</keyword>
<organism evidence="3 4">
    <name type="scientific">Paspalum notatum var. saurae</name>
    <dbReference type="NCBI Taxonomy" id="547442"/>
    <lineage>
        <taxon>Eukaryota</taxon>
        <taxon>Viridiplantae</taxon>
        <taxon>Streptophyta</taxon>
        <taxon>Embryophyta</taxon>
        <taxon>Tracheophyta</taxon>
        <taxon>Spermatophyta</taxon>
        <taxon>Magnoliopsida</taxon>
        <taxon>Liliopsida</taxon>
        <taxon>Poales</taxon>
        <taxon>Poaceae</taxon>
        <taxon>PACMAD clade</taxon>
        <taxon>Panicoideae</taxon>
        <taxon>Andropogonodae</taxon>
        <taxon>Paspaleae</taxon>
        <taxon>Paspalinae</taxon>
        <taxon>Paspalum</taxon>
    </lineage>
</organism>
<dbReference type="SUPFAM" id="SSF54995">
    <property type="entry name" value="Ribosomal protein S6"/>
    <property type="match status" value="1"/>
</dbReference>
<dbReference type="GO" id="GO:0006412">
    <property type="term" value="P:translation"/>
    <property type="evidence" value="ECO:0007669"/>
    <property type="project" value="InterPro"/>
</dbReference>
<dbReference type="InterPro" id="IPR035980">
    <property type="entry name" value="Ribosomal_bS6_sf"/>
</dbReference>
<dbReference type="GO" id="GO:0005840">
    <property type="term" value="C:ribosome"/>
    <property type="evidence" value="ECO:0007669"/>
    <property type="project" value="InterPro"/>
</dbReference>
<proteinExistence type="inferred from homology"/>
<reference evidence="3 4" key="1">
    <citation type="submission" date="2024-02" db="EMBL/GenBank/DDBJ databases">
        <title>High-quality chromosome-scale genome assembly of Pensacola bahiagrass (Paspalum notatum Flugge var. saurae).</title>
        <authorList>
            <person name="Vega J.M."/>
            <person name="Podio M."/>
            <person name="Orjuela J."/>
            <person name="Siena L.A."/>
            <person name="Pessino S.C."/>
            <person name="Combes M.C."/>
            <person name="Mariac C."/>
            <person name="Albertini E."/>
            <person name="Pupilli F."/>
            <person name="Ortiz J.P.A."/>
            <person name="Leblanc O."/>
        </authorList>
    </citation>
    <scope>NUCLEOTIDE SEQUENCE [LARGE SCALE GENOMIC DNA]</scope>
    <source>
        <strain evidence="3">R1</strain>
        <tissue evidence="3">Leaf</tissue>
    </source>
</reference>
<dbReference type="PANTHER" id="PTHR21011">
    <property type="entry name" value="MITOCHONDRIAL 28S RIBOSOMAL PROTEIN S6"/>
    <property type="match status" value="1"/>
</dbReference>
<dbReference type="GO" id="GO:0070181">
    <property type="term" value="F:small ribosomal subunit rRNA binding"/>
    <property type="evidence" value="ECO:0007669"/>
    <property type="project" value="TreeGrafter"/>
</dbReference>
<dbReference type="EMBL" id="CP144748">
    <property type="protein sequence ID" value="WVZ72852.1"/>
    <property type="molecule type" value="Genomic_DNA"/>
</dbReference>
<sequence length="207" mass="23238">MISYAAHPRPNGQNPNRRLPDPAARTSSGSSARGGGGGGGPERAGGDGEMPLYDCMMLVKPLVTREVMAELVARVARRAYQRNGVVTEVKCFGKVNLGYGIKKLDGRHYQGHLMQMTMMVPPSFPQELHYLNKEDRLLRWLVVKHREAVYGLEFINEDDGKYELGVFSHGDKEDDHDIELGSDADDEDFESDGYEYEIETEDEKDEK</sequence>
<protein>
    <recommendedName>
        <fullName evidence="5">Ribosomal protein S6</fullName>
    </recommendedName>
</protein>
<dbReference type="InterPro" id="IPR014717">
    <property type="entry name" value="Transl_elong_EF1B/ribsomal_bS6"/>
</dbReference>
<evidence type="ECO:0000256" key="2">
    <source>
        <dbReference type="SAM" id="MobiDB-lite"/>
    </source>
</evidence>
<feature type="compositionally biased region" description="Gly residues" evidence="2">
    <location>
        <begin position="32"/>
        <end position="43"/>
    </location>
</feature>
<dbReference type="Gene3D" id="3.30.70.60">
    <property type="match status" value="1"/>
</dbReference>
<evidence type="ECO:0000313" key="3">
    <source>
        <dbReference type="EMBL" id="WVZ72852.1"/>
    </source>
</evidence>
<evidence type="ECO:0000313" key="4">
    <source>
        <dbReference type="Proteomes" id="UP001341281"/>
    </source>
</evidence>
<dbReference type="PANTHER" id="PTHR21011:SF1">
    <property type="entry name" value="SMALL RIBOSOMAL SUBUNIT PROTEIN BS6M"/>
    <property type="match status" value="1"/>
</dbReference>